<evidence type="ECO:0000313" key="1">
    <source>
        <dbReference type="EMBL" id="KAF2865066.1"/>
    </source>
</evidence>
<dbReference type="AlphaFoldDB" id="A0A7C8HZV8"/>
<accession>A0A7C8HZV8</accession>
<dbReference type="EMBL" id="JAADJZ010000037">
    <property type="protein sequence ID" value="KAF2865066.1"/>
    <property type="molecule type" value="Genomic_DNA"/>
</dbReference>
<proteinExistence type="predicted"/>
<dbReference type="Proteomes" id="UP000481861">
    <property type="component" value="Unassembled WGS sequence"/>
</dbReference>
<comment type="caution">
    <text evidence="1">The sequence shown here is derived from an EMBL/GenBank/DDBJ whole genome shotgun (WGS) entry which is preliminary data.</text>
</comment>
<reference evidence="1 2" key="1">
    <citation type="submission" date="2020-01" db="EMBL/GenBank/DDBJ databases">
        <authorList>
            <consortium name="DOE Joint Genome Institute"/>
            <person name="Haridas S."/>
            <person name="Albert R."/>
            <person name="Binder M."/>
            <person name="Bloem J."/>
            <person name="Labutti K."/>
            <person name="Salamov A."/>
            <person name="Andreopoulos B."/>
            <person name="Baker S.E."/>
            <person name="Barry K."/>
            <person name="Bills G."/>
            <person name="Bluhm B.H."/>
            <person name="Cannon C."/>
            <person name="Castanera R."/>
            <person name="Culley D.E."/>
            <person name="Daum C."/>
            <person name="Ezra D."/>
            <person name="Gonzalez J.B."/>
            <person name="Henrissat B."/>
            <person name="Kuo A."/>
            <person name="Liang C."/>
            <person name="Lipzen A."/>
            <person name="Lutzoni F."/>
            <person name="Magnuson J."/>
            <person name="Mondo S."/>
            <person name="Nolan M."/>
            <person name="Ohm R."/>
            <person name="Pangilinan J."/>
            <person name="Park H.-J.H."/>
            <person name="Ramirez L."/>
            <person name="Alfaro M."/>
            <person name="Sun H."/>
            <person name="Tritt A."/>
            <person name="Yoshinaga Y."/>
            <person name="Zwiers L.-H.L."/>
            <person name="Turgeon B.G."/>
            <person name="Goodwin S.B."/>
            <person name="Spatafora J.W."/>
            <person name="Crous P.W."/>
            <person name="Grigoriev I.V."/>
        </authorList>
    </citation>
    <scope>NUCLEOTIDE SEQUENCE [LARGE SCALE GENOMIC DNA]</scope>
    <source>
        <strain evidence="1 2">CBS 611.86</strain>
    </source>
</reference>
<protein>
    <submittedName>
        <fullName evidence="1">Uncharacterized protein</fullName>
    </submittedName>
</protein>
<keyword evidence="2" id="KW-1185">Reference proteome</keyword>
<evidence type="ECO:0000313" key="2">
    <source>
        <dbReference type="Proteomes" id="UP000481861"/>
    </source>
</evidence>
<sequence>MMTMMMMVMMVMMMMTMMMKMQRFLPVFSLSLLLLSGRGVRQGFGRRRTLCAPRHNRWPCQAASSAFLHGHRCPVAVCRAHSCPLGRWLDVRRPLVTSRARSRGRSPWEVDWGGSPLCLRRGLAFVAV</sequence>
<organism evidence="1 2">
    <name type="scientific">Massariosphaeria phaeospora</name>
    <dbReference type="NCBI Taxonomy" id="100035"/>
    <lineage>
        <taxon>Eukaryota</taxon>
        <taxon>Fungi</taxon>
        <taxon>Dikarya</taxon>
        <taxon>Ascomycota</taxon>
        <taxon>Pezizomycotina</taxon>
        <taxon>Dothideomycetes</taxon>
        <taxon>Pleosporomycetidae</taxon>
        <taxon>Pleosporales</taxon>
        <taxon>Pleosporales incertae sedis</taxon>
        <taxon>Massariosphaeria</taxon>
    </lineage>
</organism>
<name>A0A7C8HZV8_9PLEO</name>
<gene>
    <name evidence="1" type="ORF">BDV95DRAFT_587665</name>
</gene>